<feature type="transmembrane region" description="Helical" evidence="6">
    <location>
        <begin position="332"/>
        <end position="350"/>
    </location>
</feature>
<evidence type="ECO:0000256" key="1">
    <source>
        <dbReference type="ARBA" id="ARBA00022617"/>
    </source>
</evidence>
<keyword evidence="9" id="KW-1185">Reference proteome</keyword>
<dbReference type="PROSITE" id="PS00191">
    <property type="entry name" value="CYTOCHROME_B5_1"/>
    <property type="match status" value="1"/>
</dbReference>
<dbReference type="EnsemblMetazoa" id="AFAF007779-RA">
    <property type="protein sequence ID" value="AFAF007779-PA"/>
    <property type="gene ID" value="AFAF007779"/>
</dbReference>
<reference evidence="9" key="1">
    <citation type="submission" date="2014-01" db="EMBL/GenBank/DDBJ databases">
        <title>The Genome Sequence of Anopheles farauti FAR1 (V2).</title>
        <authorList>
            <consortium name="The Broad Institute Genomics Platform"/>
            <person name="Neafsey D.E."/>
            <person name="Besansky N."/>
            <person name="Howell P."/>
            <person name="Walton C."/>
            <person name="Young S.K."/>
            <person name="Zeng Q."/>
            <person name="Gargeya S."/>
            <person name="Fitzgerald M."/>
            <person name="Haas B."/>
            <person name="Abouelleil A."/>
            <person name="Allen A.W."/>
            <person name="Alvarado L."/>
            <person name="Arachchi H.M."/>
            <person name="Berlin A.M."/>
            <person name="Chapman S.B."/>
            <person name="Gainer-Dewar J."/>
            <person name="Goldberg J."/>
            <person name="Griggs A."/>
            <person name="Gujja S."/>
            <person name="Hansen M."/>
            <person name="Howarth C."/>
            <person name="Imamovic A."/>
            <person name="Ireland A."/>
            <person name="Larimer J."/>
            <person name="McCowan C."/>
            <person name="Murphy C."/>
            <person name="Pearson M."/>
            <person name="Poon T.W."/>
            <person name="Priest M."/>
            <person name="Roberts A."/>
            <person name="Saif S."/>
            <person name="Shea T."/>
            <person name="Sisk P."/>
            <person name="Sykes S."/>
            <person name="Wortman J."/>
            <person name="Nusbaum C."/>
            <person name="Birren B."/>
        </authorList>
    </citation>
    <scope>NUCLEOTIDE SEQUENCE [LARGE SCALE GENOMIC DNA]</scope>
    <source>
        <strain evidence="9">FAR1</strain>
    </source>
</reference>
<dbReference type="EMBL" id="AXCN02001998">
    <property type="status" value="NOT_ANNOTATED_CDS"/>
    <property type="molecule type" value="Genomic_DNA"/>
</dbReference>
<reference evidence="8" key="2">
    <citation type="submission" date="2020-05" db="UniProtKB">
        <authorList>
            <consortium name="EnsemblMetazoa"/>
        </authorList>
    </citation>
    <scope>IDENTIFICATION</scope>
    <source>
        <strain evidence="8">FAR1</strain>
    </source>
</reference>
<dbReference type="Pfam" id="PF00173">
    <property type="entry name" value="Cyt-b5"/>
    <property type="match status" value="1"/>
</dbReference>
<evidence type="ECO:0000256" key="2">
    <source>
        <dbReference type="ARBA" id="ARBA00022723"/>
    </source>
</evidence>
<evidence type="ECO:0000259" key="7">
    <source>
        <dbReference type="PROSITE" id="PS50255"/>
    </source>
</evidence>
<dbReference type="STRING" id="69004.A0A182QD56"/>
<dbReference type="InterPro" id="IPR036400">
    <property type="entry name" value="Cyt_B5-like_heme/steroid_sf"/>
</dbReference>
<dbReference type="GO" id="GO:0020037">
    <property type="term" value="F:heme binding"/>
    <property type="evidence" value="ECO:0007669"/>
    <property type="project" value="UniProtKB-UniRule"/>
</dbReference>
<keyword evidence="6" id="KW-1133">Transmembrane helix</keyword>
<evidence type="ECO:0000256" key="6">
    <source>
        <dbReference type="RuleBase" id="RU362121"/>
    </source>
</evidence>
<keyword evidence="3 6" id="KW-0408">Iron</keyword>
<dbReference type="FunFam" id="3.10.120.10:FF:000020">
    <property type="entry name" value="Cytochrome b5-related protein"/>
    <property type="match status" value="1"/>
</dbReference>
<feature type="transmembrane region" description="Helical" evidence="6">
    <location>
        <begin position="294"/>
        <end position="312"/>
    </location>
</feature>
<dbReference type="VEuPathDB" id="VectorBase:AFAF007779"/>
<dbReference type="PROSITE" id="PS50255">
    <property type="entry name" value="CYTOCHROME_B5_2"/>
    <property type="match status" value="1"/>
</dbReference>
<comment type="caution">
    <text evidence="6">Lacks conserved residue(s) required for the propagation of feature annotation.</text>
</comment>
<comment type="function">
    <text evidence="4">May play a role in muscle cell metabolism.</text>
</comment>
<dbReference type="InterPro" id="IPR053100">
    <property type="entry name" value="Cytochrome_b5-related"/>
</dbReference>
<dbReference type="SUPFAM" id="SSF55856">
    <property type="entry name" value="Cytochrome b5-like heme/steroid binding domain"/>
    <property type="match status" value="1"/>
</dbReference>
<keyword evidence="6" id="KW-0812">Transmembrane</keyword>
<evidence type="ECO:0000313" key="8">
    <source>
        <dbReference type="EnsemblMetazoa" id="AFAF007779-PA"/>
    </source>
</evidence>
<feature type="transmembrane region" description="Helical" evidence="6">
    <location>
        <begin position="211"/>
        <end position="231"/>
    </location>
</feature>
<feature type="domain" description="Cytochrome b5 heme-binding" evidence="7">
    <location>
        <begin position="73"/>
        <end position="149"/>
    </location>
</feature>
<keyword evidence="2 6" id="KW-0479">Metal-binding</keyword>
<dbReference type="InterPro" id="IPR018506">
    <property type="entry name" value="Cyt_B5_heme-BS"/>
</dbReference>
<dbReference type="Proteomes" id="UP000075886">
    <property type="component" value="Unassembled WGS sequence"/>
</dbReference>
<comment type="similarity">
    <text evidence="6">Belongs to the cytochrome b5 family.</text>
</comment>
<dbReference type="PANTHER" id="PTHR16740">
    <property type="entry name" value="CYTOCHROME B5-RELATED PROTEIN-RELATED"/>
    <property type="match status" value="1"/>
</dbReference>
<name>A0A182QD56_9DIPT</name>
<dbReference type="Gene3D" id="3.10.120.10">
    <property type="entry name" value="Cytochrome b5-like heme/steroid binding domain"/>
    <property type="match status" value="1"/>
</dbReference>
<dbReference type="Pfam" id="PF00487">
    <property type="entry name" value="FA_desaturase"/>
    <property type="match status" value="1"/>
</dbReference>
<feature type="transmembrane region" description="Helical" evidence="6">
    <location>
        <begin position="188"/>
        <end position="205"/>
    </location>
</feature>
<feature type="transmembrane region" description="Helical" evidence="6">
    <location>
        <begin position="357"/>
        <end position="375"/>
    </location>
</feature>
<dbReference type="GO" id="GO:0046872">
    <property type="term" value="F:metal ion binding"/>
    <property type="evidence" value="ECO:0007669"/>
    <property type="project" value="UniProtKB-UniRule"/>
</dbReference>
<accession>A0A182QD56</accession>
<sequence length="485" mass="55919">MVNTKSGVDTTTTLIRSAPIRLSTHIRFDRGKVLEERGSVSSGFNPAAWNMASSSYITTIANKYPSFRDEPLKTVYRWLDGKRQDDGAEGLWRIHDTLYDLTDFIERHPGGPEWLRLTKGTDITEAFETHHITGRAEGMLAKYRVREATTPRAVRLTFRDDGFYRTLKRRVRDKLKDIDHGPAQRSKLIIDSMLAAAFALAFLAIRLHSYALGAVSGLFVCWTMISAHNFFHQRDNWRMMAFNLAFSSYREWRVSHAMSHHNFPNSILDLEISYFEPFLCWLPNPAIKSTAKRFVSWLYGPLVYSFLFYGEFVKRVLETYETGKNTFFLDDLVTFILPTFMYVVGATSLWEVVKMWLFIVLVASFMFGLIGLNAAHHHPKAVHEGDQIPADIDFAVYQMAAVIDRSDTKGSQFMVLTSFGDHCLHHLFPTLDHGILPQLYPVFFETCREFETVYREIPWLQHIIGQHKQLARVETMTYKPSEKLA</sequence>
<dbReference type="PRINTS" id="PR00363">
    <property type="entry name" value="CYTOCHROMEB5"/>
</dbReference>
<evidence type="ECO:0000256" key="5">
    <source>
        <dbReference type="ARBA" id="ARBA00073492"/>
    </source>
</evidence>
<organism evidence="8 9">
    <name type="scientific">Anopheles farauti</name>
    <dbReference type="NCBI Taxonomy" id="69004"/>
    <lineage>
        <taxon>Eukaryota</taxon>
        <taxon>Metazoa</taxon>
        <taxon>Ecdysozoa</taxon>
        <taxon>Arthropoda</taxon>
        <taxon>Hexapoda</taxon>
        <taxon>Insecta</taxon>
        <taxon>Pterygota</taxon>
        <taxon>Neoptera</taxon>
        <taxon>Endopterygota</taxon>
        <taxon>Diptera</taxon>
        <taxon>Nematocera</taxon>
        <taxon>Culicoidea</taxon>
        <taxon>Culicidae</taxon>
        <taxon>Anophelinae</taxon>
        <taxon>Anopheles</taxon>
    </lineage>
</organism>
<dbReference type="AlphaFoldDB" id="A0A182QD56"/>
<keyword evidence="1 6" id="KW-0349">Heme</keyword>
<dbReference type="PANTHER" id="PTHR16740:SF1">
    <property type="entry name" value="CYTOCHROME B5-RELATED PROTEIN-RELATED"/>
    <property type="match status" value="1"/>
</dbReference>
<dbReference type="SMART" id="SM01117">
    <property type="entry name" value="Cyt-b5"/>
    <property type="match status" value="1"/>
</dbReference>
<evidence type="ECO:0000313" key="9">
    <source>
        <dbReference type="Proteomes" id="UP000075886"/>
    </source>
</evidence>
<dbReference type="GO" id="GO:0006629">
    <property type="term" value="P:lipid metabolic process"/>
    <property type="evidence" value="ECO:0007669"/>
    <property type="project" value="InterPro"/>
</dbReference>
<dbReference type="InterPro" id="IPR001199">
    <property type="entry name" value="Cyt_B5-like_heme/steroid-bd"/>
</dbReference>
<protein>
    <recommendedName>
        <fullName evidence="5">Cytochrome b5-related protein</fullName>
    </recommendedName>
</protein>
<keyword evidence="6" id="KW-0472">Membrane</keyword>
<evidence type="ECO:0000256" key="4">
    <source>
        <dbReference type="ARBA" id="ARBA00055674"/>
    </source>
</evidence>
<proteinExistence type="inferred from homology"/>
<dbReference type="InterPro" id="IPR005804">
    <property type="entry name" value="FA_desaturase_dom"/>
</dbReference>
<evidence type="ECO:0000256" key="3">
    <source>
        <dbReference type="ARBA" id="ARBA00023004"/>
    </source>
</evidence>